<protein>
    <submittedName>
        <fullName evidence="3">Uncharacterized protein</fullName>
    </submittedName>
</protein>
<proteinExistence type="predicted"/>
<keyword evidence="1" id="KW-1133">Transmembrane helix</keyword>
<evidence type="ECO:0000256" key="2">
    <source>
        <dbReference type="SAM" id="SignalP"/>
    </source>
</evidence>
<keyword evidence="1" id="KW-0472">Membrane</keyword>
<keyword evidence="1" id="KW-0812">Transmembrane</keyword>
<feature type="transmembrane region" description="Helical" evidence="1">
    <location>
        <begin position="31"/>
        <end position="52"/>
    </location>
</feature>
<keyword evidence="4" id="KW-1185">Reference proteome</keyword>
<evidence type="ECO:0000313" key="4">
    <source>
        <dbReference type="Proteomes" id="UP001327560"/>
    </source>
</evidence>
<evidence type="ECO:0000313" key="3">
    <source>
        <dbReference type="EMBL" id="WOL11250.1"/>
    </source>
</evidence>
<dbReference type="EMBL" id="CP136895">
    <property type="protein sequence ID" value="WOL11250.1"/>
    <property type="molecule type" value="Genomic_DNA"/>
</dbReference>
<evidence type="ECO:0000256" key="1">
    <source>
        <dbReference type="SAM" id="Phobius"/>
    </source>
</evidence>
<feature type="chain" id="PRO_5043039584" evidence="2">
    <location>
        <begin position="17"/>
        <end position="137"/>
    </location>
</feature>
<keyword evidence="2" id="KW-0732">Signal</keyword>
<name>A0AAQ3QKB3_9LILI</name>
<organism evidence="3 4">
    <name type="scientific">Canna indica</name>
    <name type="common">Indian-shot</name>
    <dbReference type="NCBI Taxonomy" id="4628"/>
    <lineage>
        <taxon>Eukaryota</taxon>
        <taxon>Viridiplantae</taxon>
        <taxon>Streptophyta</taxon>
        <taxon>Embryophyta</taxon>
        <taxon>Tracheophyta</taxon>
        <taxon>Spermatophyta</taxon>
        <taxon>Magnoliopsida</taxon>
        <taxon>Liliopsida</taxon>
        <taxon>Zingiberales</taxon>
        <taxon>Cannaceae</taxon>
        <taxon>Canna</taxon>
    </lineage>
</organism>
<gene>
    <name evidence="3" type="ORF">Cni_G20012</name>
</gene>
<accession>A0AAQ3QKB3</accession>
<reference evidence="3 4" key="1">
    <citation type="submission" date="2023-10" db="EMBL/GenBank/DDBJ databases">
        <title>Chromosome-scale genome assembly provides insights into flower coloration mechanisms of Canna indica.</title>
        <authorList>
            <person name="Li C."/>
        </authorList>
    </citation>
    <scope>NUCLEOTIDE SEQUENCE [LARGE SCALE GENOMIC DNA]</scope>
    <source>
        <tissue evidence="3">Flower</tissue>
    </source>
</reference>
<dbReference type="Proteomes" id="UP001327560">
    <property type="component" value="Chromosome 6"/>
</dbReference>
<dbReference type="AlphaFoldDB" id="A0AAQ3QKB3"/>
<feature type="signal peptide" evidence="2">
    <location>
        <begin position="1"/>
        <end position="16"/>
    </location>
</feature>
<sequence>MCMLIVIVVGQSTVFATSVDCVQCVHIMDVWDPWALGLSIPGFICFGPLLFIGSGVKMRKKWLKDVVTGIENNSLYWKCYCSYYMVNKAMLFVKQLGTLVSRLLVLDGMVWKCPLVQWLKFLQSSSIDHETGHFTFK</sequence>